<dbReference type="EMBL" id="JBBMFP010000008">
    <property type="protein sequence ID" value="MEQ2431509.1"/>
    <property type="molecule type" value="Genomic_DNA"/>
</dbReference>
<comment type="caution">
    <text evidence="1">The sequence shown here is derived from an EMBL/GenBank/DDBJ whole genome shotgun (WGS) entry which is preliminary data.</text>
</comment>
<gene>
    <name evidence="1" type="ORF">WMO65_10885</name>
</gene>
<evidence type="ECO:0000313" key="2">
    <source>
        <dbReference type="Proteomes" id="UP001457898"/>
    </source>
</evidence>
<evidence type="ECO:0008006" key="3">
    <source>
        <dbReference type="Google" id="ProtNLM"/>
    </source>
</evidence>
<accession>A0ABV1DM93</accession>
<keyword evidence="2" id="KW-1185">Reference proteome</keyword>
<proteinExistence type="predicted"/>
<dbReference type="RefSeq" id="WP_148391923.1">
    <property type="nucleotide sequence ID" value="NZ_JBBMFP010000008.1"/>
</dbReference>
<organism evidence="1 2">
    <name type="scientific">Blautia caccae</name>
    <dbReference type="NCBI Taxonomy" id="3133175"/>
    <lineage>
        <taxon>Bacteria</taxon>
        <taxon>Bacillati</taxon>
        <taxon>Bacillota</taxon>
        <taxon>Clostridia</taxon>
        <taxon>Lachnospirales</taxon>
        <taxon>Lachnospiraceae</taxon>
        <taxon>Blautia</taxon>
    </lineage>
</organism>
<name>A0ABV1DM93_9FIRM</name>
<dbReference type="Proteomes" id="UP001457898">
    <property type="component" value="Unassembled WGS sequence"/>
</dbReference>
<sequence>MGDIAYQNKDIALKYFGDALKNKKLTVYGLPHIKIKDSRPTNLPAIEANELRIDNLFILEDDSYALIDYESTFGIQDIIKYVNYIARILKRFIRQEKGRRSGKGRKRLPIIHLIIIFSADISDIDPNILDVGCMQLKIEPVYLLRMDTAKVLSKIQCKVEMKEALDDDELLELIVLPLTVKGRAEKQALAEETVRLAQEIRDEEQRMQAIAGILTFADKILDRDYAKRIKEVIGMNKVEQLFFDEGVEMGIAKGIARGRVKGAAEGRAELIGCIRKKLKKGYAVIEIAEVLELEALYVRRIADLIQNEPEDSDVEIAEKLFREESVQQTAG</sequence>
<evidence type="ECO:0000313" key="1">
    <source>
        <dbReference type="EMBL" id="MEQ2431509.1"/>
    </source>
</evidence>
<reference evidence="1 2" key="1">
    <citation type="submission" date="2024-03" db="EMBL/GenBank/DDBJ databases">
        <title>Human intestinal bacterial collection.</title>
        <authorList>
            <person name="Pauvert C."/>
            <person name="Hitch T.C.A."/>
            <person name="Clavel T."/>
        </authorList>
    </citation>
    <scope>NUCLEOTIDE SEQUENCE [LARGE SCALE GENOMIC DNA]</scope>
    <source>
        <strain evidence="1 2">CLA-SR-H028</strain>
    </source>
</reference>
<protein>
    <recommendedName>
        <fullName evidence="3">Rpn family recombination-promoting nuclease/putative transposase</fullName>
    </recommendedName>
</protein>